<feature type="transmembrane region" description="Helical" evidence="1">
    <location>
        <begin position="7"/>
        <end position="29"/>
    </location>
</feature>
<comment type="caution">
    <text evidence="2">The sequence shown here is derived from an EMBL/GenBank/DDBJ whole genome shotgun (WGS) entry which is preliminary data.</text>
</comment>
<protein>
    <submittedName>
        <fullName evidence="2">Uncharacterized protein</fullName>
    </submittedName>
</protein>
<reference evidence="2" key="1">
    <citation type="journal article" date="2014" name="Int. J. Syst. Evol. Microbiol.">
        <title>Complete genome sequence of Corynebacterium casei LMG S-19264T (=DSM 44701T), isolated from a smear-ripened cheese.</title>
        <authorList>
            <consortium name="US DOE Joint Genome Institute (JGI-PGF)"/>
            <person name="Walter F."/>
            <person name="Albersmeier A."/>
            <person name="Kalinowski J."/>
            <person name="Ruckert C."/>
        </authorList>
    </citation>
    <scope>NUCLEOTIDE SEQUENCE</scope>
    <source>
        <strain evidence="2">CGMCC 1.15388</strain>
    </source>
</reference>
<evidence type="ECO:0000256" key="1">
    <source>
        <dbReference type="SAM" id="Phobius"/>
    </source>
</evidence>
<keyword evidence="1" id="KW-0472">Membrane</keyword>
<keyword evidence="1" id="KW-0812">Transmembrane</keyword>
<name>A0A917ER02_9MICC</name>
<evidence type="ECO:0000313" key="2">
    <source>
        <dbReference type="EMBL" id="GGE68657.1"/>
    </source>
</evidence>
<proteinExistence type="predicted"/>
<dbReference type="AlphaFoldDB" id="A0A917ER02"/>
<dbReference type="EMBL" id="BMIS01000005">
    <property type="protein sequence ID" value="GGE68657.1"/>
    <property type="molecule type" value="Genomic_DNA"/>
</dbReference>
<dbReference type="Proteomes" id="UP000633136">
    <property type="component" value="Unassembled WGS sequence"/>
</dbReference>
<reference evidence="2" key="2">
    <citation type="submission" date="2020-09" db="EMBL/GenBank/DDBJ databases">
        <authorList>
            <person name="Sun Q."/>
            <person name="Zhou Y."/>
        </authorList>
    </citation>
    <scope>NUCLEOTIDE SEQUENCE</scope>
    <source>
        <strain evidence="2">CGMCC 1.15388</strain>
    </source>
</reference>
<dbReference type="RefSeq" id="WP_188684272.1">
    <property type="nucleotide sequence ID" value="NZ_BMIS01000005.1"/>
</dbReference>
<keyword evidence="3" id="KW-1185">Reference proteome</keyword>
<organism evidence="2 3">
    <name type="scientific">Nesterenkonia cremea</name>
    <dbReference type="NCBI Taxonomy" id="1882340"/>
    <lineage>
        <taxon>Bacteria</taxon>
        <taxon>Bacillati</taxon>
        <taxon>Actinomycetota</taxon>
        <taxon>Actinomycetes</taxon>
        <taxon>Micrococcales</taxon>
        <taxon>Micrococcaceae</taxon>
        <taxon>Nesterenkonia</taxon>
    </lineage>
</organism>
<gene>
    <name evidence="2" type="ORF">GCM10011401_15050</name>
</gene>
<evidence type="ECO:0000313" key="3">
    <source>
        <dbReference type="Proteomes" id="UP000633136"/>
    </source>
</evidence>
<sequence>MNAPARLSLYGTGLAAVFIAAFFTAGAVVPDETVQNWVDDTSQSEHHGEDGHDR</sequence>
<accession>A0A917ER02</accession>
<keyword evidence="1" id="KW-1133">Transmembrane helix</keyword>